<dbReference type="GeneID" id="19526295"/>
<reference evidence="2" key="1">
    <citation type="submission" date="2014-09" db="EMBL/GenBank/DDBJ databases">
        <authorList>
            <person name="Sauder A.B."/>
            <person name="McKenzie Q.R."/>
            <person name="Temple L.M."/>
            <person name="Alexis B.K."/>
            <person name="Al-Atrache Z."/>
            <person name="Lewis L.O."/>
            <person name="Loesser-Casey K.E."/>
            <person name="Mitchell K.J."/>
        </authorList>
    </citation>
    <scope>NUCLEOTIDE SEQUENCE [LARGE SCALE GENOMIC DNA]</scope>
</reference>
<accession>A0A024B063</accession>
<name>A0A024B063_9CAUD</name>
<sequence length="166" mass="19177">MMNTIDMLNKEVMVTTLDGRSFTGTMVDLNDAGNIAWVDNGLDWFPIDLDNDRMSLVHPVKEESKEVKLPYDVKNITAIKAEYKEEMSEQWEDVDYHTVMVYNNDEDGEEVYDCEFSAYDTTGDYMFCVYFGTYYDEKEALKAAKAMRTKLAKYFDIEGAVSVYTC</sequence>
<dbReference type="Proteomes" id="UP000026900">
    <property type="component" value="Segment"/>
</dbReference>
<evidence type="ECO:0000313" key="2">
    <source>
        <dbReference type="Proteomes" id="UP000026900"/>
    </source>
</evidence>
<dbReference type="EMBL" id="KJ489399">
    <property type="protein sequence ID" value="AHZ10019.1"/>
    <property type="molecule type" value="Genomic_DNA"/>
</dbReference>
<proteinExistence type="predicted"/>
<protein>
    <submittedName>
        <fullName evidence="1">Uncharacterized protein</fullName>
    </submittedName>
</protein>
<keyword evidence="2" id="KW-1185">Reference proteome</keyword>
<organism evidence="1 2">
    <name type="scientific">Bacillus phage Hakuna</name>
    <dbReference type="NCBI Taxonomy" id="1486659"/>
    <lineage>
        <taxon>Viruses</taxon>
        <taxon>Duplodnaviria</taxon>
        <taxon>Heunggongvirae</taxon>
        <taxon>Uroviricota</taxon>
        <taxon>Caudoviricetes</taxon>
        <taxon>Herelleviridae</taxon>
        <taxon>Bastillevirinae</taxon>
        <taxon>Wphvirus</taxon>
        <taxon>Wphvirus hakuna</taxon>
    </lineage>
</organism>
<dbReference type="KEGG" id="vg:19526295"/>
<evidence type="ECO:0000313" key="1">
    <source>
        <dbReference type="EMBL" id="AHZ10019.1"/>
    </source>
</evidence>
<dbReference type="RefSeq" id="YP_009036450.1">
    <property type="nucleotide sequence ID" value="NC_024213.1"/>
</dbReference>